<dbReference type="AlphaFoldDB" id="A0A6B8W4R6"/>
<dbReference type="RefSeq" id="WP_156230485.1">
    <property type="nucleotide sequence ID" value="NZ_CP046455.1"/>
</dbReference>
<accession>A0A6B8W4R6</accession>
<evidence type="ECO:0000259" key="2">
    <source>
        <dbReference type="Pfam" id="PF01557"/>
    </source>
</evidence>
<evidence type="ECO:0000256" key="1">
    <source>
        <dbReference type="ARBA" id="ARBA00023239"/>
    </source>
</evidence>
<dbReference type="InterPro" id="IPR050772">
    <property type="entry name" value="Hydratase-Decarb/MhpD_sf"/>
</dbReference>
<dbReference type="EMBL" id="CP046455">
    <property type="protein sequence ID" value="QGU06927.1"/>
    <property type="molecule type" value="Genomic_DNA"/>
</dbReference>
<organism evidence="3 4">
    <name type="scientific">Corynebacterium occultum</name>
    <dbReference type="NCBI Taxonomy" id="2675219"/>
    <lineage>
        <taxon>Bacteria</taxon>
        <taxon>Bacillati</taxon>
        <taxon>Actinomycetota</taxon>
        <taxon>Actinomycetes</taxon>
        <taxon>Mycobacteriales</taxon>
        <taxon>Corynebacteriaceae</taxon>
        <taxon>Corynebacterium</taxon>
    </lineage>
</organism>
<dbReference type="EC" id="4.2.1.80" evidence="3"/>
<gene>
    <name evidence="3" type="primary">mhpD2</name>
    <name evidence="3" type="ORF">COCCU_04905</name>
</gene>
<dbReference type="Pfam" id="PF01557">
    <property type="entry name" value="FAA_hydrolase"/>
    <property type="match status" value="1"/>
</dbReference>
<dbReference type="PANTHER" id="PTHR30143:SF0">
    <property type="entry name" value="2-KETO-4-PENTENOATE HYDRATASE"/>
    <property type="match status" value="1"/>
</dbReference>
<dbReference type="Proteomes" id="UP000424462">
    <property type="component" value="Chromosome"/>
</dbReference>
<dbReference type="InterPro" id="IPR036663">
    <property type="entry name" value="Fumarylacetoacetase_C_sf"/>
</dbReference>
<dbReference type="PANTHER" id="PTHR30143">
    <property type="entry name" value="ACID HYDRATASE"/>
    <property type="match status" value="1"/>
</dbReference>
<dbReference type="SUPFAM" id="SSF56529">
    <property type="entry name" value="FAH"/>
    <property type="match status" value="1"/>
</dbReference>
<proteinExistence type="predicted"/>
<dbReference type="KEGG" id="cok:COCCU_04905"/>
<keyword evidence="4" id="KW-1185">Reference proteome</keyword>
<protein>
    <submittedName>
        <fullName evidence="3">2-keto-4-pentenoate hydratase</fullName>
        <ecNumber evidence="3">4.2.1.80</ecNumber>
    </submittedName>
</protein>
<evidence type="ECO:0000313" key="4">
    <source>
        <dbReference type="Proteomes" id="UP000424462"/>
    </source>
</evidence>
<feature type="domain" description="Fumarylacetoacetase-like C-terminal" evidence="2">
    <location>
        <begin position="86"/>
        <end position="258"/>
    </location>
</feature>
<keyword evidence="1 3" id="KW-0456">Lyase</keyword>
<dbReference type="GO" id="GO:0008684">
    <property type="term" value="F:2-oxopent-4-enoate hydratase activity"/>
    <property type="evidence" value="ECO:0007669"/>
    <property type="project" value="UniProtKB-EC"/>
</dbReference>
<name>A0A6B8W4R6_9CORY</name>
<dbReference type="InterPro" id="IPR011234">
    <property type="entry name" value="Fumarylacetoacetase-like_C"/>
</dbReference>
<dbReference type="GO" id="GO:0005737">
    <property type="term" value="C:cytoplasm"/>
    <property type="evidence" value="ECO:0007669"/>
    <property type="project" value="TreeGrafter"/>
</dbReference>
<sequence length="261" mass="27808">MTTTATDALHDVAQDFLAAYESSQPIQPPRETIPNLDVTGAYRIQQLQEQAFIDRGEQVVGRKIGLTSLAMQRQLGVDSPDFGFFTDAMMYRDTDPIPTALFIAPKVEPELAFRLGRDLPADPTLDDVAAAVDAVYLAVEIIDSRVEDWNIALVDTIADNASCGAVILSEPVGIPLDQLAQVTAVMTVNGTETGRGTGSEVMGHPLEPLKWLAGVLAAQSVPLKAGDIILTGSFCGAAPVTPGADVEVDYGTFGKLNITFF</sequence>
<evidence type="ECO:0000313" key="3">
    <source>
        <dbReference type="EMBL" id="QGU06927.1"/>
    </source>
</evidence>
<dbReference type="Gene3D" id="3.90.850.10">
    <property type="entry name" value="Fumarylacetoacetase-like, C-terminal domain"/>
    <property type="match status" value="1"/>
</dbReference>
<reference evidence="3 4" key="1">
    <citation type="submission" date="2019-11" db="EMBL/GenBank/DDBJ databases">
        <title>Complete genome sequence of Corynebacterium kalinowskii 1959, a novel Corynebacterium species isolated from soil of a small paddock in Vilsendorf, Germany.</title>
        <authorList>
            <person name="Schaffert L."/>
            <person name="Ruwe M."/>
            <person name="Milse J."/>
            <person name="Hanuschka K."/>
            <person name="Ortseifen V."/>
            <person name="Droste J."/>
            <person name="Brandt D."/>
            <person name="Schlueter L."/>
            <person name="Kutter Y."/>
            <person name="Vinke S."/>
            <person name="Viehoefer P."/>
            <person name="Jacob L."/>
            <person name="Luebke N.-C."/>
            <person name="Schulte-Berndt E."/>
            <person name="Hain C."/>
            <person name="Linder M."/>
            <person name="Schmidt P."/>
            <person name="Wollenschlaeger L."/>
            <person name="Luttermann T."/>
            <person name="Thieme E."/>
            <person name="Hassa J."/>
            <person name="Haak M."/>
            <person name="Wittchen M."/>
            <person name="Mentz A."/>
            <person name="Persicke M."/>
            <person name="Busche T."/>
            <person name="Ruckert C."/>
        </authorList>
    </citation>
    <scope>NUCLEOTIDE SEQUENCE [LARGE SCALE GENOMIC DNA]</scope>
    <source>
        <strain evidence="3 4">2039</strain>
    </source>
</reference>